<dbReference type="InterPro" id="IPR008920">
    <property type="entry name" value="TF_FadR/GntR_C"/>
</dbReference>
<keyword evidence="2" id="KW-0238">DNA-binding</keyword>
<protein>
    <submittedName>
        <fullName evidence="5">GntR family transcriptional regulator</fullName>
    </submittedName>
</protein>
<keyword evidence="6" id="KW-1185">Reference proteome</keyword>
<dbReference type="OrthoDB" id="3267569at2"/>
<dbReference type="Gene3D" id="1.10.10.10">
    <property type="entry name" value="Winged helix-like DNA-binding domain superfamily/Winged helix DNA-binding domain"/>
    <property type="match status" value="1"/>
</dbReference>
<dbReference type="SMART" id="SM00345">
    <property type="entry name" value="HTH_GNTR"/>
    <property type="match status" value="1"/>
</dbReference>
<dbReference type="SMART" id="SM00895">
    <property type="entry name" value="FCD"/>
    <property type="match status" value="1"/>
</dbReference>
<sequence length="258" mass="29400">MKQTTSTRESVYQEIRTRIINLTFLPGMALSETELAAQLNVSRTPVREALVLLDKDGLIEVFPRKGTFVTKINLDLVRETQFVREAIEIASLRSIPADLDPELLNEIRDNLAQQELAAKSHDSHAFFTLDEVFHASLMKLANHRRSWDVIATTKPHLDRARYLGYQESTPPISFYEQHCEIFDRICAKDLGKAEELLSNHLRTVFDDTKIAQKILPEFFTSEEAPSGDLNGRFPAAMASSQQSVQELLTLRMKHQPHQ</sequence>
<dbReference type="Pfam" id="PF00392">
    <property type="entry name" value="GntR"/>
    <property type="match status" value="1"/>
</dbReference>
<organism evidence="5 6">
    <name type="scientific">Arcanobacterium bovis</name>
    <dbReference type="NCBI Taxonomy" id="2529275"/>
    <lineage>
        <taxon>Bacteria</taxon>
        <taxon>Bacillati</taxon>
        <taxon>Actinomycetota</taxon>
        <taxon>Actinomycetes</taxon>
        <taxon>Actinomycetales</taxon>
        <taxon>Actinomycetaceae</taxon>
        <taxon>Arcanobacterium</taxon>
    </lineage>
</organism>
<evidence type="ECO:0000313" key="6">
    <source>
        <dbReference type="Proteomes" id="UP000293036"/>
    </source>
</evidence>
<name>A0A4Q9V217_9ACTO</name>
<dbReference type="Pfam" id="PF07729">
    <property type="entry name" value="FCD"/>
    <property type="match status" value="1"/>
</dbReference>
<dbReference type="Gene3D" id="1.20.120.530">
    <property type="entry name" value="GntR ligand-binding domain-like"/>
    <property type="match status" value="1"/>
</dbReference>
<keyword evidence="1" id="KW-0805">Transcription regulation</keyword>
<dbReference type="PRINTS" id="PR00035">
    <property type="entry name" value="HTHGNTR"/>
</dbReference>
<dbReference type="AlphaFoldDB" id="A0A4Q9V217"/>
<feature type="domain" description="HTH gntR-type" evidence="4">
    <location>
        <begin position="5"/>
        <end position="72"/>
    </location>
</feature>
<dbReference type="GO" id="GO:0003700">
    <property type="term" value="F:DNA-binding transcription factor activity"/>
    <property type="evidence" value="ECO:0007669"/>
    <property type="project" value="InterPro"/>
</dbReference>
<dbReference type="PROSITE" id="PS50949">
    <property type="entry name" value="HTH_GNTR"/>
    <property type="match status" value="1"/>
</dbReference>
<proteinExistence type="predicted"/>
<dbReference type="Proteomes" id="UP000293036">
    <property type="component" value="Unassembled WGS sequence"/>
</dbReference>
<evidence type="ECO:0000259" key="4">
    <source>
        <dbReference type="PROSITE" id="PS50949"/>
    </source>
</evidence>
<dbReference type="InterPro" id="IPR011711">
    <property type="entry name" value="GntR_C"/>
</dbReference>
<accession>A0A4Q9V217</accession>
<evidence type="ECO:0000256" key="1">
    <source>
        <dbReference type="ARBA" id="ARBA00023015"/>
    </source>
</evidence>
<dbReference type="InterPro" id="IPR000524">
    <property type="entry name" value="Tscrpt_reg_HTH_GntR"/>
</dbReference>
<dbReference type="InterPro" id="IPR036390">
    <property type="entry name" value="WH_DNA-bd_sf"/>
</dbReference>
<dbReference type="EMBL" id="SJDT01000003">
    <property type="protein sequence ID" value="TBW22170.1"/>
    <property type="molecule type" value="Genomic_DNA"/>
</dbReference>
<reference evidence="5 6" key="1">
    <citation type="submission" date="2019-02" db="EMBL/GenBank/DDBJ databases">
        <title>Arcanobacterium bovis sp. nov., isolated from the milk of a cow with mastitis.</title>
        <authorList>
            <person name="Sammra O."/>
            <person name="Foster G."/>
            <person name="Hassan A."/>
            <person name="Alssahen M."/>
            <person name="Laemmler C."/>
            <person name="Borowiak M."/>
            <person name="Malorny B."/>
            <person name="Abdulmawjood A."/>
        </authorList>
    </citation>
    <scope>NUCLEOTIDE SEQUENCE [LARGE SCALE GENOMIC DNA]</scope>
    <source>
        <strain evidence="5 6">C605018/01/1</strain>
    </source>
</reference>
<dbReference type="SUPFAM" id="SSF48008">
    <property type="entry name" value="GntR ligand-binding domain-like"/>
    <property type="match status" value="1"/>
</dbReference>
<evidence type="ECO:0000256" key="2">
    <source>
        <dbReference type="ARBA" id="ARBA00023125"/>
    </source>
</evidence>
<comment type="caution">
    <text evidence="5">The sequence shown here is derived from an EMBL/GenBank/DDBJ whole genome shotgun (WGS) entry which is preliminary data.</text>
</comment>
<gene>
    <name evidence="5" type="ORF">EZJ44_04930</name>
</gene>
<evidence type="ECO:0000313" key="5">
    <source>
        <dbReference type="EMBL" id="TBW22170.1"/>
    </source>
</evidence>
<keyword evidence="3" id="KW-0804">Transcription</keyword>
<dbReference type="PANTHER" id="PTHR43537:SF6">
    <property type="entry name" value="HTH-TYPE TRANSCRIPTIONAL REPRESSOR RSPR"/>
    <property type="match status" value="1"/>
</dbReference>
<dbReference type="PANTHER" id="PTHR43537">
    <property type="entry name" value="TRANSCRIPTIONAL REGULATOR, GNTR FAMILY"/>
    <property type="match status" value="1"/>
</dbReference>
<dbReference type="SUPFAM" id="SSF46785">
    <property type="entry name" value="Winged helix' DNA-binding domain"/>
    <property type="match status" value="1"/>
</dbReference>
<dbReference type="RefSeq" id="WP_131280821.1">
    <property type="nucleotide sequence ID" value="NZ_JBHSLR010000009.1"/>
</dbReference>
<dbReference type="CDD" id="cd07377">
    <property type="entry name" value="WHTH_GntR"/>
    <property type="match status" value="1"/>
</dbReference>
<dbReference type="InterPro" id="IPR036388">
    <property type="entry name" value="WH-like_DNA-bd_sf"/>
</dbReference>
<evidence type="ECO:0000256" key="3">
    <source>
        <dbReference type="ARBA" id="ARBA00023163"/>
    </source>
</evidence>
<dbReference type="GO" id="GO:0003677">
    <property type="term" value="F:DNA binding"/>
    <property type="evidence" value="ECO:0007669"/>
    <property type="project" value="UniProtKB-KW"/>
</dbReference>